<dbReference type="EMBL" id="FUKR01000019">
    <property type="protein sequence ID" value="SJN22266.1"/>
    <property type="molecule type" value="Genomic_DNA"/>
</dbReference>
<proteinExistence type="predicted"/>
<dbReference type="OrthoDB" id="5188280at2"/>
<dbReference type="Proteomes" id="UP000196778">
    <property type="component" value="Unassembled WGS sequence"/>
</dbReference>
<evidence type="ECO:0000313" key="1">
    <source>
        <dbReference type="EMBL" id="SJN22266.1"/>
    </source>
</evidence>
<protein>
    <recommendedName>
        <fullName evidence="3">DNA-directed RNA polymerase subunit beta</fullName>
    </recommendedName>
</protein>
<sequence>MPASLIDEYAGAPDPAETSRIAHETAQALLSRVRDGGDEGVVDRLVRYTDEHGIDTLAQLWSVAPSRSLPGVLWRLNLLRLVIRRAPEEAAVHYRRGVDELRTIDPVIAGAESPTGPEELGALADTILRGAYSGDFAMALERAASYCRVVAAGASAHADEQEAVVPARSSELTTRALRHSEFAADFASAARRWRRGALD</sequence>
<dbReference type="AlphaFoldDB" id="A0A1R4IQZ4"/>
<gene>
    <name evidence="1" type="ORF">FM119_03105</name>
</gene>
<accession>A0A1R4IQZ4</accession>
<evidence type="ECO:0008006" key="3">
    <source>
        <dbReference type="Google" id="ProtNLM"/>
    </source>
</evidence>
<reference evidence="2" key="1">
    <citation type="submission" date="2017-02" db="EMBL/GenBank/DDBJ databases">
        <authorList>
            <person name="Dridi B."/>
        </authorList>
    </citation>
    <scope>NUCLEOTIDE SEQUENCE [LARGE SCALE GENOMIC DNA]</scope>
    <source>
        <strain evidence="2">EB411</strain>
    </source>
</reference>
<organism evidence="1 2">
    <name type="scientific">Mycetocola reblochoni REB411</name>
    <dbReference type="NCBI Taxonomy" id="1255698"/>
    <lineage>
        <taxon>Bacteria</taxon>
        <taxon>Bacillati</taxon>
        <taxon>Actinomycetota</taxon>
        <taxon>Actinomycetes</taxon>
        <taxon>Micrococcales</taxon>
        <taxon>Microbacteriaceae</taxon>
        <taxon>Mycetocola</taxon>
    </lineage>
</organism>
<evidence type="ECO:0000313" key="2">
    <source>
        <dbReference type="Proteomes" id="UP000196778"/>
    </source>
</evidence>
<name>A0A1R4IQZ4_9MICO</name>
<keyword evidence="2" id="KW-1185">Reference proteome</keyword>